<feature type="short sequence motif" description="DEAH box" evidence="6">
    <location>
        <begin position="483"/>
        <end position="486"/>
    </location>
</feature>
<keyword evidence="3 6" id="KW-0378">Hydrolase</keyword>
<comment type="caution">
    <text evidence="10">The sequence shown here is derived from an EMBL/GenBank/DDBJ whole genome shotgun (WGS) entry which is preliminary data.</text>
</comment>
<organism evidence="10 11">
    <name type="scientific">Lederbergia citrea</name>
    <dbReference type="NCBI Taxonomy" id="2833581"/>
    <lineage>
        <taxon>Bacteria</taxon>
        <taxon>Bacillati</taxon>
        <taxon>Bacillota</taxon>
        <taxon>Bacilli</taxon>
        <taxon>Bacillales</taxon>
        <taxon>Bacillaceae</taxon>
        <taxon>Lederbergia</taxon>
    </lineage>
</organism>
<keyword evidence="11" id="KW-1185">Reference proteome</keyword>
<evidence type="ECO:0000313" key="11">
    <source>
        <dbReference type="Proteomes" id="UP000676456"/>
    </source>
</evidence>
<dbReference type="PANTHER" id="PTHR11472">
    <property type="entry name" value="DNA REPAIR DEAD HELICASE RAD3/XP-D SUBFAMILY MEMBER"/>
    <property type="match status" value="1"/>
</dbReference>
<keyword evidence="10" id="KW-0347">Helicase</keyword>
<keyword evidence="4 6" id="KW-0269">Exonuclease</keyword>
<dbReference type="InterPro" id="IPR045028">
    <property type="entry name" value="DinG/Rad3-like"/>
</dbReference>
<dbReference type="GO" id="GO:0003677">
    <property type="term" value="F:DNA binding"/>
    <property type="evidence" value="ECO:0007669"/>
    <property type="project" value="InterPro"/>
</dbReference>
<evidence type="ECO:0000259" key="8">
    <source>
        <dbReference type="PROSITE" id="PS51192"/>
    </source>
</evidence>
<dbReference type="GO" id="GO:0003678">
    <property type="term" value="F:DNA helicase activity"/>
    <property type="evidence" value="ECO:0007669"/>
    <property type="project" value="TreeGrafter"/>
</dbReference>
<dbReference type="InterPro" id="IPR014001">
    <property type="entry name" value="Helicase_ATP-bd"/>
</dbReference>
<dbReference type="SMART" id="SM00487">
    <property type="entry name" value="DEXDc"/>
    <property type="match status" value="1"/>
</dbReference>
<dbReference type="InterPro" id="IPR006054">
    <property type="entry name" value="DnaQ"/>
</dbReference>
<evidence type="ECO:0000256" key="3">
    <source>
        <dbReference type="ARBA" id="ARBA00022801"/>
    </source>
</evidence>
<dbReference type="SMART" id="SM00479">
    <property type="entry name" value="EXOIII"/>
    <property type="match status" value="1"/>
</dbReference>
<dbReference type="NCBIfam" id="TIGR00573">
    <property type="entry name" value="dnaq"/>
    <property type="match status" value="1"/>
</dbReference>
<dbReference type="InterPro" id="IPR014013">
    <property type="entry name" value="Helic_SF1/SF2_ATP-bd_DinG/Rad3"/>
</dbReference>
<dbReference type="Pfam" id="PF13307">
    <property type="entry name" value="Helicase_C_2"/>
    <property type="match status" value="1"/>
</dbReference>
<sequence length="955" mass="108442">MSGFRRWLALALRFSYKGVDDVSRKYVVVDLETTGNTHDRGDKIIQISAVVVENLKIISQYTTFVNPGVPIPPFIEELTGIHDGMVATAPAFKDIAVDINELLIDSIFVAHNVPFDLGFLQGELNEAGFHNFSFESVDTVELSKILLPEAPSYKLSELSEMLGFDHENPHQADSDALVTAELLLMLIEKARKLPLVTLEKLTHMAFQLKSDIGSLFQSILTDKRKSIENLPDDLEVYRGIAMKKKIIPEAKSYELHVDYPSNTDEKIGLLTGKMNGYKPRQGQIEMMDTVYAALNEDKHAVIEAGTGIGKSLAYLLPSLYFAFEHKQPVIISTYTIQMQDQLLNNEMERLSKIVPFPFRATILKGRSNYLNMLKFEQSLNDNEGHYDSVLTKMQLLVWLVFTDTGDMDELNFSSGGHVYKQRIKHDGWFFQQEKDPWYSRDFYMHARKLASNADIVITNHSMLLIDTETEVNVLPEYQYVIIDEAHHFERAARKCFGKKIEYNSLKFWIGRLGTLDKKLLFSRLEKMIESKGLSPSIHSFELDKAIIHLDEEIDDLFMLLSKIVSKNHRKKSQKSLKQQIRITENTRSESKWNPLAMCAERVFDYHRQICKGLEERLTSIKQHEKKPTESEQAFLEEANSFVKGWLQIGEKIKQLILSPSDQEVIWLEGDVRALPNSIGIFSQPKSPGDLLAESFFANKNSVVFTSATLTVNNSFNFFLSELGLKRDQLLEKIIASPFDYRKIAKLMIPSDLPEIRGASHDEYIEAIAGHLIAIADATEGRMLVLFTSYDMLSKTYNLMKDTGALDDFVMLAQGITAGSRSRLTKSFQQFNKAILFGTSSFWEGVDIPGKDLSCLVIVRLPFSPPDEPITEAIYEDIKKSGKNPFSVHSLPEAVIRFKQGFGRLIRGETDRGVVIVLDRRIDTATYGRAFLRSIPDVPVVRGPLKEIISTIEKWL</sequence>
<comment type="similarity">
    <text evidence="6 7">Belongs to the helicase family. DinG subfamily. Type 2 sub-subfamily.</text>
</comment>
<dbReference type="FunFam" id="3.30.420.10:FF:000045">
    <property type="entry name" value="3'-5' exonuclease DinG"/>
    <property type="match status" value="1"/>
</dbReference>
<dbReference type="GO" id="GO:0005524">
    <property type="term" value="F:ATP binding"/>
    <property type="evidence" value="ECO:0007669"/>
    <property type="project" value="UniProtKB-UniRule"/>
</dbReference>
<dbReference type="Proteomes" id="UP000676456">
    <property type="component" value="Unassembled WGS sequence"/>
</dbReference>
<dbReference type="InterPro" id="IPR012337">
    <property type="entry name" value="RNaseH-like_sf"/>
</dbReference>
<dbReference type="HAMAP" id="MF_02206">
    <property type="entry name" value="DinG_exonucl"/>
    <property type="match status" value="1"/>
</dbReference>
<dbReference type="AlphaFoldDB" id="A0A942Z262"/>
<keyword evidence="1 6" id="KW-0540">Nuclease</keyword>
<dbReference type="RefSeq" id="WP_213097140.1">
    <property type="nucleotide sequence ID" value="NZ_JAGYPN010000001.1"/>
</dbReference>
<dbReference type="PANTHER" id="PTHR11472:SF34">
    <property type="entry name" value="REGULATOR OF TELOMERE ELONGATION HELICASE 1"/>
    <property type="match status" value="1"/>
</dbReference>
<dbReference type="InterPro" id="IPR013520">
    <property type="entry name" value="Ribonucl_H"/>
</dbReference>
<name>A0A942Z262_9BACI</name>
<keyword evidence="2 6" id="KW-0547">Nucleotide-binding</keyword>
<evidence type="ECO:0000256" key="5">
    <source>
        <dbReference type="ARBA" id="ARBA00022840"/>
    </source>
</evidence>
<dbReference type="InterPro" id="IPR027417">
    <property type="entry name" value="P-loop_NTPase"/>
</dbReference>
<dbReference type="PROSITE" id="PS51192">
    <property type="entry name" value="HELICASE_ATP_BIND_1"/>
    <property type="match status" value="1"/>
</dbReference>
<dbReference type="Pfam" id="PF00929">
    <property type="entry name" value="RNase_T"/>
    <property type="match status" value="1"/>
</dbReference>
<dbReference type="SUPFAM" id="SSF52540">
    <property type="entry name" value="P-loop containing nucleoside triphosphate hydrolases"/>
    <property type="match status" value="2"/>
</dbReference>
<evidence type="ECO:0000256" key="1">
    <source>
        <dbReference type="ARBA" id="ARBA00022722"/>
    </source>
</evidence>
<dbReference type="EC" id="3.1.-.-" evidence="6 7"/>
<accession>A0A942Z262</accession>
<dbReference type="GO" id="GO:0016818">
    <property type="term" value="F:hydrolase activity, acting on acid anhydrides, in phosphorus-containing anhydrides"/>
    <property type="evidence" value="ECO:0007669"/>
    <property type="project" value="InterPro"/>
</dbReference>
<evidence type="ECO:0000259" key="9">
    <source>
        <dbReference type="PROSITE" id="PS51193"/>
    </source>
</evidence>
<dbReference type="InterPro" id="IPR036397">
    <property type="entry name" value="RNaseH_sf"/>
</dbReference>
<dbReference type="GO" id="GO:0008408">
    <property type="term" value="F:3'-5' exonuclease activity"/>
    <property type="evidence" value="ECO:0007669"/>
    <property type="project" value="UniProtKB-UniRule"/>
</dbReference>
<comment type="function">
    <text evidence="6 7">3'-5' exonuclease.</text>
</comment>
<keyword evidence="5 6" id="KW-0067">ATP-binding</keyword>
<dbReference type="Gene3D" id="3.30.420.10">
    <property type="entry name" value="Ribonuclease H-like superfamily/Ribonuclease H"/>
    <property type="match status" value="1"/>
</dbReference>
<dbReference type="PROSITE" id="PS51193">
    <property type="entry name" value="HELICASE_ATP_BIND_2"/>
    <property type="match status" value="1"/>
</dbReference>
<dbReference type="CDD" id="cd06127">
    <property type="entry name" value="DEDDh"/>
    <property type="match status" value="1"/>
</dbReference>
<dbReference type="NCBIfam" id="NF005981">
    <property type="entry name" value="PRK08074.1"/>
    <property type="match status" value="1"/>
</dbReference>
<dbReference type="GO" id="GO:0003887">
    <property type="term" value="F:DNA-directed DNA polymerase activity"/>
    <property type="evidence" value="ECO:0007669"/>
    <property type="project" value="InterPro"/>
</dbReference>
<protein>
    <recommendedName>
        <fullName evidence="6 7">3'-5' exonuclease DinG</fullName>
        <ecNumber evidence="6 7">3.1.-.-</ecNumber>
    </recommendedName>
</protein>
<gene>
    <name evidence="6 7 10" type="primary">dinG</name>
    <name evidence="10" type="ORF">KHA91_05335</name>
</gene>
<dbReference type="InterPro" id="IPR006310">
    <property type="entry name" value="DinG"/>
</dbReference>
<evidence type="ECO:0000313" key="10">
    <source>
        <dbReference type="EMBL" id="MBS4222178.1"/>
    </source>
</evidence>
<dbReference type="SMART" id="SM00491">
    <property type="entry name" value="HELICc2"/>
    <property type="match status" value="1"/>
</dbReference>
<evidence type="ECO:0000256" key="7">
    <source>
        <dbReference type="RuleBase" id="RU364106"/>
    </source>
</evidence>
<dbReference type="NCBIfam" id="TIGR01407">
    <property type="entry name" value="dinG_rel"/>
    <property type="match status" value="1"/>
</dbReference>
<dbReference type="GO" id="GO:0006260">
    <property type="term" value="P:DNA replication"/>
    <property type="evidence" value="ECO:0007669"/>
    <property type="project" value="InterPro"/>
</dbReference>
<dbReference type="EMBL" id="JAGYPN010000001">
    <property type="protein sequence ID" value="MBS4222178.1"/>
    <property type="molecule type" value="Genomic_DNA"/>
</dbReference>
<proteinExistence type="inferred from homology"/>
<dbReference type="Gene3D" id="3.40.50.300">
    <property type="entry name" value="P-loop containing nucleotide triphosphate hydrolases"/>
    <property type="match status" value="2"/>
</dbReference>
<reference evidence="10 11" key="1">
    <citation type="submission" date="2021-05" db="EMBL/GenBank/DDBJ databases">
        <title>Novel Bacillus species.</title>
        <authorList>
            <person name="Liu G."/>
        </authorList>
    </citation>
    <scope>NUCLEOTIDE SEQUENCE [LARGE SCALE GENOMIC DNA]</scope>
    <source>
        <strain evidence="10 11">FJAT-49682</strain>
    </source>
</reference>
<dbReference type="InterPro" id="IPR006555">
    <property type="entry name" value="ATP-dep_Helicase_C"/>
</dbReference>
<feature type="binding site" evidence="6">
    <location>
        <begin position="304"/>
        <end position="311"/>
    </location>
    <ligand>
        <name>ATP</name>
        <dbReference type="ChEBI" id="CHEBI:30616"/>
    </ligand>
</feature>
<evidence type="ECO:0000256" key="4">
    <source>
        <dbReference type="ARBA" id="ARBA00022839"/>
    </source>
</evidence>
<feature type="domain" description="Helicase ATP-binding" evidence="9">
    <location>
        <begin position="269"/>
        <end position="536"/>
    </location>
</feature>
<evidence type="ECO:0000256" key="2">
    <source>
        <dbReference type="ARBA" id="ARBA00022741"/>
    </source>
</evidence>
<feature type="domain" description="Helicase ATP-binding" evidence="8">
    <location>
        <begin position="291"/>
        <end position="522"/>
    </location>
</feature>
<evidence type="ECO:0000256" key="6">
    <source>
        <dbReference type="HAMAP-Rule" id="MF_02206"/>
    </source>
</evidence>
<dbReference type="SUPFAM" id="SSF53098">
    <property type="entry name" value="Ribonuclease H-like"/>
    <property type="match status" value="1"/>
</dbReference>